<dbReference type="GO" id="GO:0005886">
    <property type="term" value="C:plasma membrane"/>
    <property type="evidence" value="ECO:0007669"/>
    <property type="project" value="UniProtKB-SubCell"/>
</dbReference>
<feature type="transmembrane region" description="Helical" evidence="8">
    <location>
        <begin position="124"/>
        <end position="145"/>
    </location>
</feature>
<dbReference type="Proteomes" id="UP000237881">
    <property type="component" value="Unassembled WGS sequence"/>
</dbReference>
<evidence type="ECO:0000256" key="7">
    <source>
        <dbReference type="SAM" id="MobiDB-lite"/>
    </source>
</evidence>
<feature type="region of interest" description="Disordered" evidence="7">
    <location>
        <begin position="87"/>
        <end position="111"/>
    </location>
</feature>
<organism evidence="10 12">
    <name type="scientific">Rathayibacter rathayi</name>
    <name type="common">Corynebacterium rathayi</name>
    <dbReference type="NCBI Taxonomy" id="33887"/>
    <lineage>
        <taxon>Bacteria</taxon>
        <taxon>Bacillati</taxon>
        <taxon>Actinomycetota</taxon>
        <taxon>Actinomycetes</taxon>
        <taxon>Micrococcales</taxon>
        <taxon>Microbacteriaceae</taxon>
        <taxon>Rathayibacter</taxon>
    </lineage>
</organism>
<dbReference type="PANTHER" id="PTHR40074">
    <property type="entry name" value="O-ACETYLTRANSFERASE WECH"/>
    <property type="match status" value="1"/>
</dbReference>
<comment type="subcellular location">
    <subcellularLocation>
        <location evidence="1">Cell membrane</location>
        <topology evidence="1">Multi-pass membrane protein</topology>
    </subcellularLocation>
</comment>
<evidence type="ECO:0000256" key="5">
    <source>
        <dbReference type="ARBA" id="ARBA00022989"/>
    </source>
</evidence>
<comment type="similarity">
    <text evidence="2">Belongs to the acyltransferase 3 family.</text>
</comment>
<evidence type="ECO:0000313" key="13">
    <source>
        <dbReference type="Proteomes" id="UP000239698"/>
    </source>
</evidence>
<sequence>MRTTRRDCGTWPPSSAVGMRNAPSFSGSPSRHPRSTGPRCRPGTGAGDRDRDGTRRYRPPRPLRAMCGADHTPFRLIKRSRAANAPPCFSERRASPGGCATGSGHRKGENMKMLKPSGGARREWVDFAKGTAILLVVYYHTSLYLGDIGVENTLGRIKIVFELFPMPLFFLVSGLFGSRITSWSFRDLWRRRLYPLLWLYVIWSLLRMVFYVIVPLANGGLGELPATDPLNLLLLFFWPSSSYWFIYGLFLFTLGAWLLRRVDHRVQVALAAILGTMFTTGLVNTTNVGWNRIGALFVFYLVGTLYSKRIIDVVEKNSARGFLYVTPVFILLSTVLFLFPIRWVPFLALAGQMAAVAMGVLVARALSRVRVLNFVAVCGERSLHIYLLHLYVIVLCVTALRFLLPADRSVIAGFEIPLLLVVLAIAVVLSIVVTRYFSKIRWIYVPPAALGGPGRKRKPVAVPARGAGVTADPAAVPADEPGTSPSYQQKKAESHE</sequence>
<feature type="region of interest" description="Disordered" evidence="7">
    <location>
        <begin position="1"/>
        <end position="64"/>
    </location>
</feature>
<proteinExistence type="inferred from homology"/>
<feature type="transmembrane region" description="Helical" evidence="8">
    <location>
        <begin position="289"/>
        <end position="307"/>
    </location>
</feature>
<feature type="transmembrane region" description="Helical" evidence="8">
    <location>
        <begin position="386"/>
        <end position="404"/>
    </location>
</feature>
<feature type="transmembrane region" description="Helical" evidence="8">
    <location>
        <begin position="416"/>
        <end position="437"/>
    </location>
</feature>
<dbReference type="EMBL" id="PSUL01000040">
    <property type="protein sequence ID" value="PPF10749.1"/>
    <property type="molecule type" value="Genomic_DNA"/>
</dbReference>
<evidence type="ECO:0000313" key="11">
    <source>
        <dbReference type="EMBL" id="PPH77670.1"/>
    </source>
</evidence>
<keyword evidence="6 8" id="KW-0472">Membrane</keyword>
<evidence type="ECO:0000256" key="2">
    <source>
        <dbReference type="ARBA" id="ARBA00007400"/>
    </source>
</evidence>
<feature type="transmembrane region" description="Helical" evidence="8">
    <location>
        <begin position="345"/>
        <end position="366"/>
    </location>
</feature>
<evidence type="ECO:0000259" key="9">
    <source>
        <dbReference type="Pfam" id="PF01757"/>
    </source>
</evidence>
<feature type="transmembrane region" description="Helical" evidence="8">
    <location>
        <begin position="241"/>
        <end position="259"/>
    </location>
</feature>
<dbReference type="PANTHER" id="PTHR40074:SF4">
    <property type="entry name" value="INNER MEMBRANE PROTEIN YCFT"/>
    <property type="match status" value="1"/>
</dbReference>
<keyword evidence="4 8" id="KW-0812">Transmembrane</keyword>
<keyword evidence="5 8" id="KW-1133">Transmembrane helix</keyword>
<name>A0ABD6W641_RATRA</name>
<evidence type="ECO:0000256" key="3">
    <source>
        <dbReference type="ARBA" id="ARBA00022475"/>
    </source>
</evidence>
<comment type="caution">
    <text evidence="10">The sequence shown here is derived from an EMBL/GenBank/DDBJ whole genome shotgun (WGS) entry which is preliminary data.</text>
</comment>
<keyword evidence="3" id="KW-1003">Cell membrane</keyword>
<evidence type="ECO:0000313" key="12">
    <source>
        <dbReference type="Proteomes" id="UP000237881"/>
    </source>
</evidence>
<feature type="domain" description="Acyltransferase 3" evidence="9">
    <location>
        <begin position="123"/>
        <end position="434"/>
    </location>
</feature>
<feature type="transmembrane region" description="Helical" evidence="8">
    <location>
        <begin position="157"/>
        <end position="176"/>
    </location>
</feature>
<protein>
    <recommendedName>
        <fullName evidence="9">Acyltransferase 3 domain-containing protein</fullName>
    </recommendedName>
</protein>
<dbReference type="Pfam" id="PF01757">
    <property type="entry name" value="Acyl_transf_3"/>
    <property type="match status" value="1"/>
</dbReference>
<accession>A0ABD6W641</accession>
<dbReference type="Proteomes" id="UP000239698">
    <property type="component" value="Unassembled WGS sequence"/>
</dbReference>
<evidence type="ECO:0000256" key="6">
    <source>
        <dbReference type="ARBA" id="ARBA00023136"/>
    </source>
</evidence>
<feature type="transmembrane region" description="Helical" evidence="8">
    <location>
        <begin position="319"/>
        <end position="339"/>
    </location>
</feature>
<keyword evidence="13" id="KW-1185">Reference proteome</keyword>
<evidence type="ECO:0000256" key="1">
    <source>
        <dbReference type="ARBA" id="ARBA00004651"/>
    </source>
</evidence>
<feature type="transmembrane region" description="Helical" evidence="8">
    <location>
        <begin position="266"/>
        <end position="283"/>
    </location>
</feature>
<gene>
    <name evidence="10" type="ORF">C5C04_12960</name>
    <name evidence="11" type="ORF">C5C40_06645</name>
</gene>
<evidence type="ECO:0000256" key="8">
    <source>
        <dbReference type="SAM" id="Phobius"/>
    </source>
</evidence>
<dbReference type="InterPro" id="IPR002656">
    <property type="entry name" value="Acyl_transf_3_dom"/>
</dbReference>
<evidence type="ECO:0000313" key="10">
    <source>
        <dbReference type="EMBL" id="PPF10749.1"/>
    </source>
</evidence>
<reference evidence="12 13" key="1">
    <citation type="submission" date="2018-02" db="EMBL/GenBank/DDBJ databases">
        <title>Bacteriophage NCPPB3778 and a type I-E CRISPR drive the evolution of the US Biological Select Agent, Rathayibacter toxicus.</title>
        <authorList>
            <person name="Davis E.W.II."/>
            <person name="Tabima J.F."/>
            <person name="Weisberg A.J."/>
            <person name="Lopes L.D."/>
            <person name="Wiseman M.S."/>
            <person name="Wiseman M.S."/>
            <person name="Pupko T."/>
            <person name="Belcher M.S."/>
            <person name="Sechler A.J."/>
            <person name="Tancos M.A."/>
            <person name="Schroeder B.K."/>
            <person name="Murray T.D."/>
            <person name="Luster D.G."/>
            <person name="Schneider W.L."/>
            <person name="Rogers E."/>
            <person name="Andreote F.D."/>
            <person name="Grunwald N.J."/>
            <person name="Putnam M.L."/>
            <person name="Chang J.H."/>
        </authorList>
    </citation>
    <scope>NUCLEOTIDE SEQUENCE [LARGE SCALE GENOMIC DNA]</scope>
    <source>
        <strain evidence="11 13">AY1D6</strain>
        <strain evidence="10 12">AY1I9</strain>
    </source>
</reference>
<evidence type="ECO:0000256" key="4">
    <source>
        <dbReference type="ARBA" id="ARBA00022692"/>
    </source>
</evidence>
<feature type="region of interest" description="Disordered" evidence="7">
    <location>
        <begin position="452"/>
        <end position="496"/>
    </location>
</feature>
<feature type="transmembrane region" description="Helical" evidence="8">
    <location>
        <begin position="197"/>
        <end position="221"/>
    </location>
</feature>
<dbReference type="EMBL" id="PSVT01000010">
    <property type="protein sequence ID" value="PPH77670.1"/>
    <property type="molecule type" value="Genomic_DNA"/>
</dbReference>
<dbReference type="AlphaFoldDB" id="A0ABD6W641"/>